<dbReference type="InterPro" id="IPR036388">
    <property type="entry name" value="WH-like_DNA-bd_sf"/>
</dbReference>
<keyword evidence="1" id="KW-0805">Transcription regulation</keyword>
<dbReference type="InterPro" id="IPR023187">
    <property type="entry name" value="Tscrpt_reg_MarR-type_CS"/>
</dbReference>
<keyword evidence="6" id="KW-1185">Reference proteome</keyword>
<dbReference type="EMBL" id="JAFEUM010000001">
    <property type="protein sequence ID" value="MBM7034887.1"/>
    <property type="molecule type" value="Genomic_DNA"/>
</dbReference>
<dbReference type="InterPro" id="IPR000835">
    <property type="entry name" value="HTH_MarR-typ"/>
</dbReference>
<gene>
    <name evidence="5" type="ORF">JQC93_00600</name>
</gene>
<comment type="caution">
    <text evidence="5">The sequence shown here is derived from an EMBL/GenBank/DDBJ whole genome shotgun (WGS) entry which is preliminary data.</text>
</comment>
<dbReference type="PANTHER" id="PTHR42756">
    <property type="entry name" value="TRANSCRIPTIONAL REGULATOR, MARR"/>
    <property type="match status" value="1"/>
</dbReference>
<dbReference type="PANTHER" id="PTHR42756:SF1">
    <property type="entry name" value="TRANSCRIPTIONAL REPRESSOR OF EMRAB OPERON"/>
    <property type="match status" value="1"/>
</dbReference>
<accession>A0ABS2HGE8</accession>
<evidence type="ECO:0000313" key="5">
    <source>
        <dbReference type="EMBL" id="MBM7034887.1"/>
    </source>
</evidence>
<dbReference type="InterPro" id="IPR036390">
    <property type="entry name" value="WH_DNA-bd_sf"/>
</dbReference>
<organism evidence="5 6">
    <name type="scientific">Vibrio ulleungensis</name>
    <dbReference type="NCBI Taxonomy" id="2807619"/>
    <lineage>
        <taxon>Bacteria</taxon>
        <taxon>Pseudomonadati</taxon>
        <taxon>Pseudomonadota</taxon>
        <taxon>Gammaproteobacteria</taxon>
        <taxon>Vibrionales</taxon>
        <taxon>Vibrionaceae</taxon>
        <taxon>Vibrio</taxon>
    </lineage>
</organism>
<proteinExistence type="predicted"/>
<dbReference type="Proteomes" id="UP000809621">
    <property type="component" value="Unassembled WGS sequence"/>
</dbReference>
<dbReference type="Gene3D" id="1.10.10.10">
    <property type="entry name" value="Winged helix-like DNA-binding domain superfamily/Winged helix DNA-binding domain"/>
    <property type="match status" value="1"/>
</dbReference>
<keyword evidence="2" id="KW-0238">DNA-binding</keyword>
<reference evidence="5 6" key="1">
    <citation type="submission" date="2021-02" db="EMBL/GenBank/DDBJ databases">
        <authorList>
            <person name="Park J.-S."/>
        </authorList>
    </citation>
    <scope>NUCLEOTIDE SEQUENCE [LARGE SCALE GENOMIC DNA]</scope>
    <source>
        <strain evidence="5 6">188UL20-2</strain>
    </source>
</reference>
<dbReference type="Pfam" id="PF01047">
    <property type="entry name" value="MarR"/>
    <property type="match status" value="1"/>
</dbReference>
<dbReference type="PROSITE" id="PS50995">
    <property type="entry name" value="HTH_MARR_2"/>
    <property type="match status" value="1"/>
</dbReference>
<keyword evidence="3" id="KW-0804">Transcription</keyword>
<dbReference type="SMART" id="SM00347">
    <property type="entry name" value="HTH_MARR"/>
    <property type="match status" value="1"/>
</dbReference>
<evidence type="ECO:0000259" key="4">
    <source>
        <dbReference type="PROSITE" id="PS50995"/>
    </source>
</evidence>
<evidence type="ECO:0000256" key="2">
    <source>
        <dbReference type="ARBA" id="ARBA00023125"/>
    </source>
</evidence>
<name>A0ABS2HGE8_9VIBR</name>
<sequence length="141" mass="15991">MATGTSLDTVFHLTHALKRRMHSHIESLGMDIAPMHIRVIKIIDKKSPCTAVDIVHFLHRDKAQVTRLIKTLIEQELVEKAPNPEDKRSQLLIVTAKGKERLEILNRAEAKVIESMTQNISHEDLLQFDAVAKKIAKNLSE</sequence>
<dbReference type="PRINTS" id="PR00598">
    <property type="entry name" value="HTHMARR"/>
</dbReference>
<evidence type="ECO:0000256" key="3">
    <source>
        <dbReference type="ARBA" id="ARBA00023163"/>
    </source>
</evidence>
<evidence type="ECO:0000313" key="6">
    <source>
        <dbReference type="Proteomes" id="UP000809621"/>
    </source>
</evidence>
<dbReference type="PROSITE" id="PS01117">
    <property type="entry name" value="HTH_MARR_1"/>
    <property type="match status" value="1"/>
</dbReference>
<dbReference type="SUPFAM" id="SSF46785">
    <property type="entry name" value="Winged helix' DNA-binding domain"/>
    <property type="match status" value="1"/>
</dbReference>
<dbReference type="RefSeq" id="WP_205156542.1">
    <property type="nucleotide sequence ID" value="NZ_JAFEUM010000001.1"/>
</dbReference>
<protein>
    <submittedName>
        <fullName evidence="5">MarR family transcriptional regulator</fullName>
    </submittedName>
</protein>
<feature type="domain" description="HTH marR-type" evidence="4">
    <location>
        <begin position="7"/>
        <end position="137"/>
    </location>
</feature>
<evidence type="ECO:0000256" key="1">
    <source>
        <dbReference type="ARBA" id="ARBA00023015"/>
    </source>
</evidence>